<evidence type="ECO:0000313" key="1">
    <source>
        <dbReference type="EMBL" id="GEU45240.1"/>
    </source>
</evidence>
<dbReference type="PANTHER" id="PTHR44099">
    <property type="entry name" value="RABCONNECTIN-3B, ISOFORM A"/>
    <property type="match status" value="1"/>
</dbReference>
<dbReference type="AlphaFoldDB" id="A0A6L2K936"/>
<proteinExistence type="predicted"/>
<dbReference type="InterPro" id="IPR049916">
    <property type="entry name" value="WDR72-like"/>
</dbReference>
<dbReference type="EMBL" id="BKCJ010001958">
    <property type="protein sequence ID" value="GEU45240.1"/>
    <property type="molecule type" value="Genomic_DNA"/>
</dbReference>
<organism evidence="1">
    <name type="scientific">Tanacetum cinerariifolium</name>
    <name type="common">Dalmatian daisy</name>
    <name type="synonym">Chrysanthemum cinerariifolium</name>
    <dbReference type="NCBI Taxonomy" id="118510"/>
    <lineage>
        <taxon>Eukaryota</taxon>
        <taxon>Viridiplantae</taxon>
        <taxon>Streptophyta</taxon>
        <taxon>Embryophyta</taxon>
        <taxon>Tracheophyta</taxon>
        <taxon>Spermatophyta</taxon>
        <taxon>Magnoliopsida</taxon>
        <taxon>eudicotyledons</taxon>
        <taxon>Gunneridae</taxon>
        <taxon>Pentapetalae</taxon>
        <taxon>asterids</taxon>
        <taxon>campanulids</taxon>
        <taxon>Asterales</taxon>
        <taxon>Asteraceae</taxon>
        <taxon>Asteroideae</taxon>
        <taxon>Anthemideae</taxon>
        <taxon>Anthemidinae</taxon>
        <taxon>Tanacetum</taxon>
    </lineage>
</organism>
<gene>
    <name evidence="1" type="ORF">Tci_017218</name>
</gene>
<sequence length="131" mass="14428">MVAWLEAFERQDWISCVWGTSQDAMTSDVVVAAVLDVWYPNLVKPSLAMLCVHPLLMLVMAMNHKYSSAAEILAEGMENTWSLYIAFEIPRLPTLLGGASDTTPKTVISTLSFSPDGEGLIAFLEHGLIIR</sequence>
<comment type="caution">
    <text evidence="1">The sequence shown here is derived from an EMBL/GenBank/DDBJ whole genome shotgun (WGS) entry which is preliminary data.</text>
</comment>
<dbReference type="PANTHER" id="PTHR44099:SF4">
    <property type="entry name" value="RABCONNECTIN-3B, ISOFORM A"/>
    <property type="match status" value="1"/>
</dbReference>
<reference evidence="1" key="1">
    <citation type="journal article" date="2019" name="Sci. Rep.">
        <title>Draft genome of Tanacetum cinerariifolium, the natural source of mosquito coil.</title>
        <authorList>
            <person name="Yamashiro T."/>
            <person name="Shiraishi A."/>
            <person name="Satake H."/>
            <person name="Nakayama K."/>
        </authorList>
    </citation>
    <scope>NUCLEOTIDE SEQUENCE</scope>
</reference>
<name>A0A6L2K936_TANCI</name>
<accession>A0A6L2K936</accession>
<dbReference type="GO" id="GO:0005737">
    <property type="term" value="C:cytoplasm"/>
    <property type="evidence" value="ECO:0007669"/>
    <property type="project" value="TreeGrafter"/>
</dbReference>
<protein>
    <submittedName>
        <fullName evidence="1">Transducin/WD40 repeat-like superfamily protein</fullName>
    </submittedName>
</protein>